<dbReference type="EMBL" id="JAQIZT010000012">
    <property type="protein sequence ID" value="KAJ6976622.1"/>
    <property type="molecule type" value="Genomic_DNA"/>
</dbReference>
<feature type="region of interest" description="Disordered" evidence="1">
    <location>
        <begin position="1"/>
        <end position="22"/>
    </location>
</feature>
<feature type="region of interest" description="Disordered" evidence="1">
    <location>
        <begin position="216"/>
        <end position="253"/>
    </location>
</feature>
<feature type="compositionally biased region" description="Basic and acidic residues" evidence="1">
    <location>
        <begin position="233"/>
        <end position="253"/>
    </location>
</feature>
<gene>
    <name evidence="2" type="ORF">NC653_028506</name>
    <name evidence="3" type="ORF">NC653_028701</name>
</gene>
<sequence length="253" mass="28929">MPPPQDCMTLQEAKGPEEKRREEEHVDRWIDGAALLPSQQDVTRDHPSPFLMVSPTRPKFLIVNEHELHFLDRRVGILLSCPQKRDLDVTHCRLAMPFMKPKQQRMLSFHFTKSPKQWHQSLFTPQISLANSQHPSPSIDLHHRKDQLVTNAIGIDLNFMESTMDFNTGDTSTSSFSNRFPIHEWTLGEPRGDKTKMIFLRTEDLRPVWTARRSPRASPGVAARGSLGFRPPLKSDKGGLRKPKEIDIKVTAA</sequence>
<name>A0AAD6M360_9ROSI</name>
<evidence type="ECO:0000313" key="2">
    <source>
        <dbReference type="EMBL" id="KAJ6976400.1"/>
    </source>
</evidence>
<reference evidence="3" key="1">
    <citation type="journal article" date="2023" name="Mol. Ecol. Resour.">
        <title>Chromosome-level genome assembly of a triploid poplar Populus alba 'Berolinensis'.</title>
        <authorList>
            <person name="Chen S."/>
            <person name="Yu Y."/>
            <person name="Wang X."/>
            <person name="Wang S."/>
            <person name="Zhang T."/>
            <person name="Zhou Y."/>
            <person name="He R."/>
            <person name="Meng N."/>
            <person name="Wang Y."/>
            <person name="Liu W."/>
            <person name="Liu Z."/>
            <person name="Liu J."/>
            <person name="Guo Q."/>
            <person name="Huang H."/>
            <person name="Sederoff R.R."/>
            <person name="Wang G."/>
            <person name="Qu G."/>
            <person name="Chen S."/>
        </authorList>
    </citation>
    <scope>NUCLEOTIDE SEQUENCE</scope>
    <source>
        <strain evidence="3">SC-2020</strain>
    </source>
</reference>
<organism evidence="3 4">
    <name type="scientific">Populus alba x Populus x berolinensis</name>
    <dbReference type="NCBI Taxonomy" id="444605"/>
    <lineage>
        <taxon>Eukaryota</taxon>
        <taxon>Viridiplantae</taxon>
        <taxon>Streptophyta</taxon>
        <taxon>Embryophyta</taxon>
        <taxon>Tracheophyta</taxon>
        <taxon>Spermatophyta</taxon>
        <taxon>Magnoliopsida</taxon>
        <taxon>eudicotyledons</taxon>
        <taxon>Gunneridae</taxon>
        <taxon>Pentapetalae</taxon>
        <taxon>rosids</taxon>
        <taxon>fabids</taxon>
        <taxon>Malpighiales</taxon>
        <taxon>Salicaceae</taxon>
        <taxon>Saliceae</taxon>
        <taxon>Populus</taxon>
    </lineage>
</organism>
<evidence type="ECO:0000313" key="4">
    <source>
        <dbReference type="Proteomes" id="UP001164929"/>
    </source>
</evidence>
<dbReference type="EMBL" id="JAQIZT010000012">
    <property type="protein sequence ID" value="KAJ6976400.1"/>
    <property type="molecule type" value="Genomic_DNA"/>
</dbReference>
<keyword evidence="4" id="KW-1185">Reference proteome</keyword>
<evidence type="ECO:0000313" key="3">
    <source>
        <dbReference type="EMBL" id="KAJ6976622.1"/>
    </source>
</evidence>
<proteinExistence type="predicted"/>
<evidence type="ECO:0000256" key="1">
    <source>
        <dbReference type="SAM" id="MobiDB-lite"/>
    </source>
</evidence>
<dbReference type="AlphaFoldDB" id="A0AAD6M360"/>
<comment type="caution">
    <text evidence="3">The sequence shown here is derived from an EMBL/GenBank/DDBJ whole genome shotgun (WGS) entry which is preliminary data.</text>
</comment>
<accession>A0AAD6M360</accession>
<dbReference type="Proteomes" id="UP001164929">
    <property type="component" value="Chromosome 12"/>
</dbReference>
<protein>
    <submittedName>
        <fullName evidence="3">Uncharacterized protein</fullName>
    </submittedName>
</protein>